<dbReference type="SMART" id="SM00826">
    <property type="entry name" value="PKS_DH"/>
    <property type="match status" value="1"/>
</dbReference>
<dbReference type="InterPro" id="IPR013217">
    <property type="entry name" value="Methyltransf_12"/>
</dbReference>
<name>A0A0D3KLE3_EMIH1</name>
<proteinExistence type="predicted"/>
<feature type="region of interest" description="C-terminal hotdog fold" evidence="3">
    <location>
        <begin position="158"/>
        <end position="291"/>
    </location>
</feature>
<evidence type="ECO:0000313" key="5">
    <source>
        <dbReference type="EnsemblProtists" id="EOD36578"/>
    </source>
</evidence>
<dbReference type="InterPro" id="IPR013154">
    <property type="entry name" value="ADH-like_N"/>
</dbReference>
<dbReference type="PaxDb" id="2903-EOD36578"/>
<evidence type="ECO:0000256" key="3">
    <source>
        <dbReference type="PROSITE-ProRule" id="PRU01363"/>
    </source>
</evidence>
<accession>A0A0D3KLE3</accession>
<dbReference type="InterPro" id="IPR049900">
    <property type="entry name" value="PKS_mFAS_DH"/>
</dbReference>
<dbReference type="CDD" id="cd02440">
    <property type="entry name" value="AdoMet_MTases"/>
    <property type="match status" value="1"/>
</dbReference>
<dbReference type="InterPro" id="IPR020807">
    <property type="entry name" value="PKS_DH"/>
</dbReference>
<dbReference type="Pfam" id="PF14765">
    <property type="entry name" value="PS-DH"/>
    <property type="match status" value="1"/>
</dbReference>
<keyword evidence="1" id="KW-0596">Phosphopantetheine</keyword>
<evidence type="ECO:0000256" key="1">
    <source>
        <dbReference type="ARBA" id="ARBA00022450"/>
    </source>
</evidence>
<evidence type="ECO:0000313" key="6">
    <source>
        <dbReference type="Proteomes" id="UP000013827"/>
    </source>
</evidence>
<dbReference type="CDD" id="cd05195">
    <property type="entry name" value="enoyl_red"/>
    <property type="match status" value="1"/>
</dbReference>
<dbReference type="Gene3D" id="3.10.129.10">
    <property type="entry name" value="Hotdog Thioesterase"/>
    <property type="match status" value="1"/>
</dbReference>
<dbReference type="InterPro" id="IPR036291">
    <property type="entry name" value="NAD(P)-bd_dom_sf"/>
</dbReference>
<dbReference type="Gene3D" id="3.40.50.720">
    <property type="entry name" value="NAD(P)-binding Rossmann-like Domain"/>
    <property type="match status" value="2"/>
</dbReference>
<dbReference type="InterPro" id="IPR011032">
    <property type="entry name" value="GroES-like_sf"/>
</dbReference>
<feature type="region of interest" description="N-terminal hotdog fold" evidence="3">
    <location>
        <begin position="30"/>
        <end position="147"/>
    </location>
</feature>
<protein>
    <recommendedName>
        <fullName evidence="4">PKS/mFAS DH domain-containing protein</fullName>
    </recommendedName>
</protein>
<dbReference type="Gene3D" id="3.90.180.10">
    <property type="entry name" value="Medium-chain alcohol dehydrogenases, catalytic domain"/>
    <property type="match status" value="1"/>
</dbReference>
<dbReference type="InterPro" id="IPR050091">
    <property type="entry name" value="PKS_NRPS_Biosynth_Enz"/>
</dbReference>
<organism evidence="5 6">
    <name type="scientific">Emiliania huxleyi (strain CCMP1516)</name>
    <dbReference type="NCBI Taxonomy" id="280463"/>
    <lineage>
        <taxon>Eukaryota</taxon>
        <taxon>Haptista</taxon>
        <taxon>Haptophyta</taxon>
        <taxon>Prymnesiophyceae</taxon>
        <taxon>Isochrysidales</taxon>
        <taxon>Noelaerhabdaceae</taxon>
        <taxon>Emiliania</taxon>
    </lineage>
</organism>
<dbReference type="Gene3D" id="3.10.129.120">
    <property type="match status" value="1"/>
</dbReference>
<feature type="active site" description="Proton acceptor; for dehydratase activity" evidence="3">
    <location>
        <position position="60"/>
    </location>
</feature>
<dbReference type="KEGG" id="ehx:EMIHUDRAFT_252308"/>
<dbReference type="eggNOG" id="KOG1202">
    <property type="taxonomic scope" value="Eukaryota"/>
</dbReference>
<dbReference type="Proteomes" id="UP000013827">
    <property type="component" value="Unassembled WGS sequence"/>
</dbReference>
<dbReference type="Pfam" id="PF08242">
    <property type="entry name" value="Methyltransf_12"/>
    <property type="match status" value="1"/>
</dbReference>
<dbReference type="InterPro" id="IPR049551">
    <property type="entry name" value="PKS_DH_C"/>
</dbReference>
<keyword evidence="6" id="KW-1185">Reference proteome</keyword>
<dbReference type="PANTHER" id="PTHR43775">
    <property type="entry name" value="FATTY ACID SYNTHASE"/>
    <property type="match status" value="1"/>
</dbReference>
<reference evidence="5" key="2">
    <citation type="submission" date="2024-10" db="UniProtKB">
        <authorList>
            <consortium name="EnsemblProtists"/>
        </authorList>
    </citation>
    <scope>IDENTIFICATION</scope>
</reference>
<dbReference type="Gene3D" id="3.40.50.150">
    <property type="entry name" value="Vaccinia Virus protein VP39"/>
    <property type="match status" value="1"/>
</dbReference>
<dbReference type="SUPFAM" id="SSF53335">
    <property type="entry name" value="S-adenosyl-L-methionine-dependent methyltransferases"/>
    <property type="match status" value="1"/>
</dbReference>
<dbReference type="RefSeq" id="XP_005789007.1">
    <property type="nucleotide sequence ID" value="XM_005788950.1"/>
</dbReference>
<dbReference type="GO" id="GO:0004312">
    <property type="term" value="F:fatty acid synthase activity"/>
    <property type="evidence" value="ECO:0007669"/>
    <property type="project" value="TreeGrafter"/>
</dbReference>
<feature type="active site" description="Proton donor; for dehydratase activity" evidence="3">
    <location>
        <position position="205"/>
    </location>
</feature>
<feature type="domain" description="PKS/mFAS DH" evidence="4">
    <location>
        <begin position="30"/>
        <end position="291"/>
    </location>
</feature>
<dbReference type="SMART" id="SM00829">
    <property type="entry name" value="PKS_ER"/>
    <property type="match status" value="1"/>
</dbReference>
<dbReference type="InterPro" id="IPR020843">
    <property type="entry name" value="ER"/>
</dbReference>
<dbReference type="Pfam" id="PF08240">
    <property type="entry name" value="ADH_N"/>
    <property type="match status" value="1"/>
</dbReference>
<sequence length="1078" mass="114252">MYGAVSSFGYSGTIVHAVLSQRFSWQDELHPLAQQPGRAGEAHLFRSPARGRLVALMADHVVQGRVIFPAAGYLELARAACQASTLYAGSRACHLRRVLFMQPCVVEPAADQHIECEVSGALDSLEIRSGAGAALAERMRACCPHAADAARIYGDFRAVGLEYGRAFQTLAQGWASALSGTAIASLRPRRKACLEGTLLHPADLDGALQASILMERERSSETRLPFSVAEAALSGLHGNMVAMLSRRGASTADVVLSGLGKATRLDHFESRVLKKGAAGKAASAAGKAAPAADWSYACEWAPVASAAADPSQEARVLLVGDRRGTLAAALGRSIARRAESGSASELREAGALDGVVLVAPPRAAAALGSIASALTIVQWQMDLPAAVPVWVCTHLTQPVASVRRSSSEHAGLWGFARACLQEAAGLPLYNLDLDFGCAQSLRGAAELVRSRALASEDGFVHGLRVGPAAENEAALRGGSMHVRRLTLRRSPAALQSIVLTCEPRGSFANLKLEPRGDHSSRDGNEVAPTEVSIAVHAVGLNFRDVLDALGELPSEYLGTLGSDCAGMVEHAGSQVAHIAQRDACFGQAKNCLASHVCCDGRLQVRKPSAVSFEAATTLISTWCTVHVAFVRSRLVGSRRLLVHATAGGVGLAASEYAAWLRLRLFGTAGAPRKHHLLRCCGVRSTASSRQAASCGHSLASQLGGRRLDGVLNSLSADFISTSFALLAPAGRFEEIGKRSVWSVARAAAAVPSAYSVLDMALDVPADPDWYSAEVLQVLARRLEAVVVHGLPLRSFGIEREARDAFRFLSGGANLGKVVITIPVRLGAPSSLAVAFAPLCELLDAHVSDAVRALEELPQVTDAHEVLERAVRHDIARALSGLDPSAIPKWHHRLLHEWCAAIEPPTEPASYEDVLAVSPRLWPEVGVTQRCASQLAAALLGTVAYQELLFPGGSMELTLPVYEDAVNARFYNECVVAAVDSIIASLPAGRFLSVVEVGAGTGGTASSVLPRLRRVCEQYMFTDVSEVFLNQAQRRFAEYAGFMRFELLNIDADSRLQGFASGSFDLAIATNVLHANYAS</sequence>
<dbReference type="EnsemblProtists" id="EOD36578">
    <property type="protein sequence ID" value="EOD36578"/>
    <property type="gene ID" value="EMIHUDRAFT_252308"/>
</dbReference>
<evidence type="ECO:0000256" key="2">
    <source>
        <dbReference type="ARBA" id="ARBA00022553"/>
    </source>
</evidence>
<dbReference type="HOGENOM" id="CLU_286601_0_0_1"/>
<dbReference type="GO" id="GO:0005737">
    <property type="term" value="C:cytoplasm"/>
    <property type="evidence" value="ECO:0007669"/>
    <property type="project" value="TreeGrafter"/>
</dbReference>
<evidence type="ECO:0000259" key="4">
    <source>
        <dbReference type="PROSITE" id="PS52019"/>
    </source>
</evidence>
<dbReference type="GO" id="GO:0005886">
    <property type="term" value="C:plasma membrane"/>
    <property type="evidence" value="ECO:0007669"/>
    <property type="project" value="TreeGrafter"/>
</dbReference>
<dbReference type="InterPro" id="IPR049552">
    <property type="entry name" value="PKS_DH_N"/>
</dbReference>
<dbReference type="GeneID" id="17281849"/>
<keyword evidence="2" id="KW-0597">Phosphoprotein</keyword>
<dbReference type="AlphaFoldDB" id="A0A0D3KLE3"/>
<dbReference type="InterPro" id="IPR029063">
    <property type="entry name" value="SAM-dependent_MTases_sf"/>
</dbReference>
<dbReference type="SUPFAM" id="SSF51735">
    <property type="entry name" value="NAD(P)-binding Rossmann-fold domains"/>
    <property type="match status" value="2"/>
</dbReference>
<reference evidence="6" key="1">
    <citation type="journal article" date="2013" name="Nature">
        <title>Pan genome of the phytoplankton Emiliania underpins its global distribution.</title>
        <authorList>
            <person name="Read B.A."/>
            <person name="Kegel J."/>
            <person name="Klute M.J."/>
            <person name="Kuo A."/>
            <person name="Lefebvre S.C."/>
            <person name="Maumus F."/>
            <person name="Mayer C."/>
            <person name="Miller J."/>
            <person name="Monier A."/>
            <person name="Salamov A."/>
            <person name="Young J."/>
            <person name="Aguilar M."/>
            <person name="Claverie J.M."/>
            <person name="Frickenhaus S."/>
            <person name="Gonzalez K."/>
            <person name="Herman E.K."/>
            <person name="Lin Y.C."/>
            <person name="Napier J."/>
            <person name="Ogata H."/>
            <person name="Sarno A.F."/>
            <person name="Shmutz J."/>
            <person name="Schroeder D."/>
            <person name="de Vargas C."/>
            <person name="Verret F."/>
            <person name="von Dassow P."/>
            <person name="Valentin K."/>
            <person name="Van de Peer Y."/>
            <person name="Wheeler G."/>
            <person name="Dacks J.B."/>
            <person name="Delwiche C.F."/>
            <person name="Dyhrman S.T."/>
            <person name="Glockner G."/>
            <person name="John U."/>
            <person name="Richards T."/>
            <person name="Worden A.Z."/>
            <person name="Zhang X."/>
            <person name="Grigoriev I.V."/>
            <person name="Allen A.E."/>
            <person name="Bidle K."/>
            <person name="Borodovsky M."/>
            <person name="Bowler C."/>
            <person name="Brownlee C."/>
            <person name="Cock J.M."/>
            <person name="Elias M."/>
            <person name="Gladyshev V.N."/>
            <person name="Groth M."/>
            <person name="Guda C."/>
            <person name="Hadaegh A."/>
            <person name="Iglesias-Rodriguez M.D."/>
            <person name="Jenkins J."/>
            <person name="Jones B.M."/>
            <person name="Lawson T."/>
            <person name="Leese F."/>
            <person name="Lindquist E."/>
            <person name="Lobanov A."/>
            <person name="Lomsadze A."/>
            <person name="Malik S.B."/>
            <person name="Marsh M.E."/>
            <person name="Mackinder L."/>
            <person name="Mock T."/>
            <person name="Mueller-Roeber B."/>
            <person name="Pagarete A."/>
            <person name="Parker M."/>
            <person name="Probert I."/>
            <person name="Quesneville H."/>
            <person name="Raines C."/>
            <person name="Rensing S.A."/>
            <person name="Riano-Pachon D.M."/>
            <person name="Richier S."/>
            <person name="Rokitta S."/>
            <person name="Shiraiwa Y."/>
            <person name="Soanes D.M."/>
            <person name="van der Giezen M."/>
            <person name="Wahlund T.M."/>
            <person name="Williams B."/>
            <person name="Wilson W."/>
            <person name="Wolfe G."/>
            <person name="Wurch L.L."/>
        </authorList>
    </citation>
    <scope>NUCLEOTIDE SEQUENCE</scope>
</reference>
<dbReference type="Pfam" id="PF21089">
    <property type="entry name" value="PKS_DH_N"/>
    <property type="match status" value="1"/>
</dbReference>
<dbReference type="SUPFAM" id="SSF50129">
    <property type="entry name" value="GroES-like"/>
    <property type="match status" value="1"/>
</dbReference>
<dbReference type="STRING" id="2903.R1DM31"/>
<dbReference type="PANTHER" id="PTHR43775:SF37">
    <property type="entry name" value="SI:DKEY-61P9.11"/>
    <property type="match status" value="1"/>
</dbReference>
<dbReference type="PROSITE" id="PS52019">
    <property type="entry name" value="PKS_MFAS_DH"/>
    <property type="match status" value="1"/>
</dbReference>
<dbReference type="GO" id="GO:0006633">
    <property type="term" value="P:fatty acid biosynthetic process"/>
    <property type="evidence" value="ECO:0007669"/>
    <property type="project" value="TreeGrafter"/>
</dbReference>
<dbReference type="Pfam" id="PF13602">
    <property type="entry name" value="ADH_zinc_N_2"/>
    <property type="match status" value="1"/>
</dbReference>
<dbReference type="GO" id="GO:0016491">
    <property type="term" value="F:oxidoreductase activity"/>
    <property type="evidence" value="ECO:0007669"/>
    <property type="project" value="InterPro"/>
</dbReference>